<evidence type="ECO:0000256" key="3">
    <source>
        <dbReference type="ARBA" id="ARBA00023002"/>
    </source>
</evidence>
<dbReference type="InterPro" id="IPR023210">
    <property type="entry name" value="NADP_OxRdtase_dom"/>
</dbReference>
<reference evidence="5 6" key="1">
    <citation type="submission" date="2017-08" db="EMBL/GenBank/DDBJ databases">
        <title>Reclassification of Bisgaard taxon 37 and 44.</title>
        <authorList>
            <person name="Christensen H."/>
        </authorList>
    </citation>
    <scope>NUCLEOTIDE SEQUENCE [LARGE SCALE GENOMIC DNA]</scope>
    <source>
        <strain evidence="5 6">B96_4</strain>
    </source>
</reference>
<keyword evidence="3" id="KW-0560">Oxidoreductase</keyword>
<evidence type="ECO:0000259" key="4">
    <source>
        <dbReference type="Pfam" id="PF00248"/>
    </source>
</evidence>
<dbReference type="Gene3D" id="3.20.20.100">
    <property type="entry name" value="NADP-dependent oxidoreductase domain"/>
    <property type="match status" value="1"/>
</dbReference>
<dbReference type="EMBL" id="NRJH01000015">
    <property type="protein sequence ID" value="RIY33436.1"/>
    <property type="molecule type" value="Genomic_DNA"/>
</dbReference>
<evidence type="ECO:0000313" key="5">
    <source>
        <dbReference type="EMBL" id="RIY33436.1"/>
    </source>
</evidence>
<sequence length="81" mass="9271">MPQLGFGVFQVTDQEQCEEVVLQSLKDGYRLIDTAQAYFNEEVVGRSIKRSGILRQEIFVTTKLWVSDAIEEKARVAFEES</sequence>
<dbReference type="Pfam" id="PF00248">
    <property type="entry name" value="Aldo_ket_red"/>
    <property type="match status" value="1"/>
</dbReference>
<comment type="caution">
    <text evidence="5">The sequence shown here is derived from an EMBL/GenBank/DDBJ whole genome shotgun (WGS) entry which is preliminary data.</text>
</comment>
<keyword evidence="6" id="KW-1185">Reference proteome</keyword>
<gene>
    <name evidence="5" type="ORF">CJP74_01895</name>
</gene>
<accession>A0A3A1Y7Z4</accession>
<feature type="domain" description="NADP-dependent oxidoreductase" evidence="4">
    <location>
        <begin position="4"/>
        <end position="81"/>
    </location>
</feature>
<evidence type="ECO:0000313" key="6">
    <source>
        <dbReference type="Proteomes" id="UP000266258"/>
    </source>
</evidence>
<protein>
    <recommendedName>
        <fullName evidence="4">NADP-dependent oxidoreductase domain-containing protein</fullName>
    </recommendedName>
</protein>
<dbReference type="InterPro" id="IPR018170">
    <property type="entry name" value="Aldo/ket_reductase_CS"/>
</dbReference>
<dbReference type="InterPro" id="IPR020471">
    <property type="entry name" value="AKR"/>
</dbReference>
<evidence type="ECO:0000256" key="2">
    <source>
        <dbReference type="ARBA" id="ARBA00022857"/>
    </source>
</evidence>
<dbReference type="PANTHER" id="PTHR43827">
    <property type="entry name" value="2,5-DIKETO-D-GLUCONIC ACID REDUCTASE"/>
    <property type="match status" value="1"/>
</dbReference>
<dbReference type="GO" id="GO:0016616">
    <property type="term" value="F:oxidoreductase activity, acting on the CH-OH group of donors, NAD or NADP as acceptor"/>
    <property type="evidence" value="ECO:0007669"/>
    <property type="project" value="UniProtKB-ARBA"/>
</dbReference>
<keyword evidence="2" id="KW-0521">NADP</keyword>
<proteinExistence type="inferred from homology"/>
<evidence type="ECO:0000256" key="1">
    <source>
        <dbReference type="ARBA" id="ARBA00007905"/>
    </source>
</evidence>
<organism evidence="5 6">
    <name type="scientific">Psittacicella melopsittaci</name>
    <dbReference type="NCBI Taxonomy" id="2028576"/>
    <lineage>
        <taxon>Bacteria</taxon>
        <taxon>Pseudomonadati</taxon>
        <taxon>Pseudomonadota</taxon>
        <taxon>Gammaproteobacteria</taxon>
        <taxon>Pasteurellales</taxon>
        <taxon>Psittacicellaceae</taxon>
        <taxon>Psittacicella</taxon>
    </lineage>
</organism>
<dbReference type="InterPro" id="IPR036812">
    <property type="entry name" value="NAD(P)_OxRdtase_dom_sf"/>
</dbReference>
<dbReference type="OrthoDB" id="9804790at2"/>
<dbReference type="Proteomes" id="UP000266258">
    <property type="component" value="Unassembled WGS sequence"/>
</dbReference>
<dbReference type="SUPFAM" id="SSF51430">
    <property type="entry name" value="NAD(P)-linked oxidoreductase"/>
    <property type="match status" value="1"/>
</dbReference>
<comment type="similarity">
    <text evidence="1">Belongs to the aldo/keto reductase family.</text>
</comment>
<dbReference type="PROSITE" id="PS00798">
    <property type="entry name" value="ALDOKETO_REDUCTASE_1"/>
    <property type="match status" value="1"/>
</dbReference>
<name>A0A3A1Y7Z4_9GAMM</name>
<dbReference type="PANTHER" id="PTHR43827:SF3">
    <property type="entry name" value="NADP-DEPENDENT OXIDOREDUCTASE DOMAIN-CONTAINING PROTEIN"/>
    <property type="match status" value="1"/>
</dbReference>
<dbReference type="AlphaFoldDB" id="A0A3A1Y7Z4"/>